<dbReference type="InterPro" id="IPR018914">
    <property type="entry name" value="DUF2480"/>
</dbReference>
<accession>A0A2T6C6T6</accession>
<dbReference type="Pfam" id="PF10652">
    <property type="entry name" value="DUF2480"/>
    <property type="match status" value="1"/>
</dbReference>
<dbReference type="EMBL" id="QBKT01000001">
    <property type="protein sequence ID" value="PTX64041.1"/>
    <property type="molecule type" value="Genomic_DNA"/>
</dbReference>
<dbReference type="OrthoDB" id="9803040at2"/>
<proteinExistence type="predicted"/>
<gene>
    <name evidence="1" type="ORF">C8N46_101651</name>
</gene>
<organism evidence="1 2">
    <name type="scientific">Kordia periserrulae</name>
    <dbReference type="NCBI Taxonomy" id="701523"/>
    <lineage>
        <taxon>Bacteria</taxon>
        <taxon>Pseudomonadati</taxon>
        <taxon>Bacteroidota</taxon>
        <taxon>Flavobacteriia</taxon>
        <taxon>Flavobacteriales</taxon>
        <taxon>Flavobacteriaceae</taxon>
        <taxon>Kordia</taxon>
    </lineage>
</organism>
<comment type="caution">
    <text evidence="1">The sequence shown here is derived from an EMBL/GenBank/DDBJ whole genome shotgun (WGS) entry which is preliminary data.</text>
</comment>
<evidence type="ECO:0000313" key="2">
    <source>
        <dbReference type="Proteomes" id="UP000244090"/>
    </source>
</evidence>
<sequence length="171" mass="19433">MADEIINRVAQSKLVTFDLEDYYPAGERVQFDISQWLLEGLILREKEFRNHVATHDWSQYQGTYVALHCSTDAIIPGWAFMLISVHLAPFVEKVVIGSLENLETVIYQEIIYNLDVSEYQDKPVIIKGCANKPIPDNAYTMMIAKLHGVAKSIMYGEACSSVPLYKKKKTS</sequence>
<dbReference type="RefSeq" id="WP_108113387.1">
    <property type="nucleotide sequence ID" value="NZ_QBKT01000001.1"/>
</dbReference>
<keyword evidence="2" id="KW-1185">Reference proteome</keyword>
<dbReference type="AlphaFoldDB" id="A0A2T6C6T6"/>
<evidence type="ECO:0000313" key="1">
    <source>
        <dbReference type="EMBL" id="PTX64041.1"/>
    </source>
</evidence>
<name>A0A2T6C6T6_9FLAO</name>
<protein>
    <submittedName>
        <fullName evidence="1">Uncharacterized protein DUF2480</fullName>
    </submittedName>
</protein>
<dbReference type="Proteomes" id="UP000244090">
    <property type="component" value="Unassembled WGS sequence"/>
</dbReference>
<reference evidence="1 2" key="1">
    <citation type="submission" date="2018-04" db="EMBL/GenBank/DDBJ databases">
        <title>Genomic Encyclopedia of Archaeal and Bacterial Type Strains, Phase II (KMG-II): from individual species to whole genera.</title>
        <authorList>
            <person name="Goeker M."/>
        </authorList>
    </citation>
    <scope>NUCLEOTIDE SEQUENCE [LARGE SCALE GENOMIC DNA]</scope>
    <source>
        <strain evidence="1 2">DSM 25731</strain>
    </source>
</reference>